<dbReference type="Gene3D" id="3.40.710.10">
    <property type="entry name" value="DD-peptidase/beta-lactamase superfamily"/>
    <property type="match status" value="1"/>
</dbReference>
<evidence type="ECO:0000259" key="2">
    <source>
        <dbReference type="Pfam" id="PF00144"/>
    </source>
</evidence>
<evidence type="ECO:0000313" key="3">
    <source>
        <dbReference type="EMBL" id="RYC51478.1"/>
    </source>
</evidence>
<dbReference type="PANTHER" id="PTHR43283:SF7">
    <property type="entry name" value="BETA-LACTAMASE-RELATED DOMAIN-CONTAINING PROTEIN"/>
    <property type="match status" value="1"/>
</dbReference>
<keyword evidence="1" id="KW-0732">Signal</keyword>
<dbReference type="InterPro" id="IPR050789">
    <property type="entry name" value="Diverse_Enzym_Activities"/>
</dbReference>
<dbReference type="InterPro" id="IPR012338">
    <property type="entry name" value="Beta-lactam/transpept-like"/>
</dbReference>
<dbReference type="RefSeq" id="WP_129654512.1">
    <property type="nucleotide sequence ID" value="NZ_ML142910.1"/>
</dbReference>
<reference evidence="3 4" key="1">
    <citation type="submission" date="2014-04" db="EMBL/GenBank/DDBJ databases">
        <title>Whole genome of Muricauda olearia.</title>
        <authorList>
            <person name="Zhang X.-H."/>
            <person name="Tang K."/>
        </authorList>
    </citation>
    <scope>NUCLEOTIDE SEQUENCE [LARGE SCALE GENOMIC DNA]</scope>
    <source>
        <strain evidence="3 4">Th120</strain>
    </source>
</reference>
<dbReference type="PANTHER" id="PTHR43283">
    <property type="entry name" value="BETA-LACTAMASE-RELATED"/>
    <property type="match status" value="1"/>
</dbReference>
<protein>
    <recommendedName>
        <fullName evidence="2">Beta-lactamase-related domain-containing protein</fullName>
    </recommendedName>
</protein>
<gene>
    <name evidence="3" type="ORF">DN53_14875</name>
</gene>
<organism evidence="3 4">
    <name type="scientific">Flagellimonas olearia</name>
    <dbReference type="NCBI Taxonomy" id="552546"/>
    <lineage>
        <taxon>Bacteria</taxon>
        <taxon>Pseudomonadati</taxon>
        <taxon>Bacteroidota</taxon>
        <taxon>Flavobacteriia</taxon>
        <taxon>Flavobacteriales</taxon>
        <taxon>Flavobacteriaceae</taxon>
        <taxon>Flagellimonas</taxon>
    </lineage>
</organism>
<keyword evidence="4" id="KW-1185">Reference proteome</keyword>
<comment type="caution">
    <text evidence="3">The sequence shown here is derived from an EMBL/GenBank/DDBJ whole genome shotgun (WGS) entry which is preliminary data.</text>
</comment>
<name>A0A444VL27_9FLAO</name>
<sequence length="359" mass="41041">MKTANLNKVFTAFFILACFALEAQEFPDRVWHRASPEEAKAWQNPKAQAFQEYLIDSTKITGLMIVHKGKVIFEYGDLEELSYIASCRKSVLSMLYGPYVEDGTIRLNKTIKELGIDDVEGILPIEQTATVQDIISARSGVYHPEGYPGGMQEYAPKRGSVKPGSYWLYSNWDFNVAGYIFEKETGRNIYDEVERQLANPLHMQDWDRSVQQKEGNTSISKYLAYPMWFSTRDMARLGLLMLNKGKWKDVQVLSESWVNEMLKSRTSHEELNRNVPVFQGTGINYGYGYMWWLWQAVDDPRFEGAYSAKGAMGQNITVYPAIETVLAFKTKAIYGRRNSSSVRLKVAQKAAEIFDDTLK</sequence>
<dbReference type="Pfam" id="PF00144">
    <property type="entry name" value="Beta-lactamase"/>
    <property type="match status" value="1"/>
</dbReference>
<dbReference type="EMBL" id="JJMP01000006">
    <property type="protein sequence ID" value="RYC51478.1"/>
    <property type="molecule type" value="Genomic_DNA"/>
</dbReference>
<dbReference type="SUPFAM" id="SSF56601">
    <property type="entry name" value="beta-lactamase/transpeptidase-like"/>
    <property type="match status" value="1"/>
</dbReference>
<dbReference type="Proteomes" id="UP000290261">
    <property type="component" value="Unassembled WGS sequence"/>
</dbReference>
<feature type="chain" id="PRO_5019379529" description="Beta-lactamase-related domain-containing protein" evidence="1">
    <location>
        <begin position="24"/>
        <end position="359"/>
    </location>
</feature>
<feature type="domain" description="Beta-lactamase-related" evidence="2">
    <location>
        <begin position="63"/>
        <end position="329"/>
    </location>
</feature>
<evidence type="ECO:0000256" key="1">
    <source>
        <dbReference type="SAM" id="SignalP"/>
    </source>
</evidence>
<evidence type="ECO:0000313" key="4">
    <source>
        <dbReference type="Proteomes" id="UP000290261"/>
    </source>
</evidence>
<proteinExistence type="predicted"/>
<feature type="signal peptide" evidence="1">
    <location>
        <begin position="1"/>
        <end position="23"/>
    </location>
</feature>
<accession>A0A444VL27</accession>
<dbReference type="InterPro" id="IPR001466">
    <property type="entry name" value="Beta-lactam-related"/>
</dbReference>
<dbReference type="AlphaFoldDB" id="A0A444VL27"/>